<dbReference type="InterPro" id="IPR024732">
    <property type="entry name" value="NAGLU_C"/>
</dbReference>
<keyword evidence="3" id="KW-1185">Reference proteome</keyword>
<dbReference type="Pfam" id="PF12972">
    <property type="entry name" value="NAGLU_C"/>
    <property type="match status" value="1"/>
</dbReference>
<evidence type="ECO:0000259" key="1">
    <source>
        <dbReference type="Pfam" id="PF12972"/>
    </source>
</evidence>
<evidence type="ECO:0000313" key="3">
    <source>
        <dbReference type="Proteomes" id="UP000054359"/>
    </source>
</evidence>
<dbReference type="InterPro" id="IPR007781">
    <property type="entry name" value="NAGLU"/>
</dbReference>
<dbReference type="STRING" id="407821.A0A087UPW9"/>
<evidence type="ECO:0000313" key="2">
    <source>
        <dbReference type="EMBL" id="KFM79408.1"/>
    </source>
</evidence>
<proteinExistence type="predicted"/>
<gene>
    <name evidence="2" type="ORF">X975_20184</name>
</gene>
<feature type="domain" description="Alpha-N-acetylglucosaminidase C-terminal" evidence="1">
    <location>
        <begin position="1"/>
        <end position="129"/>
    </location>
</feature>
<protein>
    <submittedName>
        <fullName evidence="2">Alpha-N-acetylglucosaminidase</fullName>
    </submittedName>
</protein>
<sequence length="137" mass="16325">MEIVLSSDKHFLLGRWIQDAVHLAKTPLEIVQYEYNARNQITLWGPTGELVDYANKQWAGLIAQYYRKRWHYFFKTLESCILNRRSFKQSDFNKNVFNDVEFPFNIGREVYPHYPTGDPVQISENLYKKYGHIANLF</sequence>
<dbReference type="EMBL" id="KK120931">
    <property type="protein sequence ID" value="KFM79408.1"/>
    <property type="molecule type" value="Genomic_DNA"/>
</dbReference>
<dbReference type="OrthoDB" id="6419383at2759"/>
<dbReference type="PANTHER" id="PTHR12872:SF1">
    <property type="entry name" value="ALPHA-N-ACETYLGLUCOSAMINIDASE"/>
    <property type="match status" value="1"/>
</dbReference>
<accession>A0A087UPW9</accession>
<reference evidence="2 3" key="1">
    <citation type="submission" date="2013-11" db="EMBL/GenBank/DDBJ databases">
        <title>Genome sequencing of Stegodyphus mimosarum.</title>
        <authorList>
            <person name="Bechsgaard J."/>
        </authorList>
    </citation>
    <scope>NUCLEOTIDE SEQUENCE [LARGE SCALE GENOMIC DNA]</scope>
</reference>
<name>A0A087UPW9_STEMI</name>
<feature type="non-terminal residue" evidence="2">
    <location>
        <position position="137"/>
    </location>
</feature>
<dbReference type="AlphaFoldDB" id="A0A087UPW9"/>
<dbReference type="PANTHER" id="PTHR12872">
    <property type="entry name" value="ALPHA-N-ACETYLGLUCOSAMINIDASE"/>
    <property type="match status" value="1"/>
</dbReference>
<organism evidence="2 3">
    <name type="scientific">Stegodyphus mimosarum</name>
    <name type="common">African social velvet spider</name>
    <dbReference type="NCBI Taxonomy" id="407821"/>
    <lineage>
        <taxon>Eukaryota</taxon>
        <taxon>Metazoa</taxon>
        <taxon>Ecdysozoa</taxon>
        <taxon>Arthropoda</taxon>
        <taxon>Chelicerata</taxon>
        <taxon>Arachnida</taxon>
        <taxon>Araneae</taxon>
        <taxon>Araneomorphae</taxon>
        <taxon>Entelegynae</taxon>
        <taxon>Eresoidea</taxon>
        <taxon>Eresidae</taxon>
        <taxon>Stegodyphus</taxon>
    </lineage>
</organism>
<dbReference type="OMA" id="YGHIANL"/>
<dbReference type="Gene3D" id="1.20.120.670">
    <property type="entry name" value="N-acetyl-b-d-glucoasminidase"/>
    <property type="match status" value="1"/>
</dbReference>
<dbReference type="Proteomes" id="UP000054359">
    <property type="component" value="Unassembled WGS sequence"/>
</dbReference>